<dbReference type="CDD" id="cd03219">
    <property type="entry name" value="ABC_Mj1267_LivG_branched"/>
    <property type="match status" value="1"/>
</dbReference>
<evidence type="ECO:0000256" key="3">
    <source>
        <dbReference type="ARBA" id="ARBA00022840"/>
    </source>
</evidence>
<dbReference type="GO" id="GO:0005304">
    <property type="term" value="F:L-valine transmembrane transporter activity"/>
    <property type="evidence" value="ECO:0007669"/>
    <property type="project" value="TreeGrafter"/>
</dbReference>
<keyword evidence="3 5" id="KW-0067">ATP-binding</keyword>
<evidence type="ECO:0000313" key="5">
    <source>
        <dbReference type="EMBL" id="RJF73171.1"/>
    </source>
</evidence>
<dbReference type="GO" id="GO:1903806">
    <property type="term" value="P:L-isoleucine import across plasma membrane"/>
    <property type="evidence" value="ECO:0007669"/>
    <property type="project" value="TreeGrafter"/>
</dbReference>
<dbReference type="OrthoDB" id="60490at2"/>
<dbReference type="InterPro" id="IPR003439">
    <property type="entry name" value="ABC_transporter-like_ATP-bd"/>
</dbReference>
<dbReference type="InterPro" id="IPR003593">
    <property type="entry name" value="AAA+_ATPase"/>
</dbReference>
<dbReference type="GO" id="GO:0015808">
    <property type="term" value="P:L-alanine transport"/>
    <property type="evidence" value="ECO:0007669"/>
    <property type="project" value="TreeGrafter"/>
</dbReference>
<dbReference type="InterPro" id="IPR027417">
    <property type="entry name" value="P-loop_NTPase"/>
</dbReference>
<dbReference type="GO" id="GO:0015188">
    <property type="term" value="F:L-isoleucine transmembrane transporter activity"/>
    <property type="evidence" value="ECO:0007669"/>
    <property type="project" value="TreeGrafter"/>
</dbReference>
<dbReference type="GO" id="GO:0016887">
    <property type="term" value="F:ATP hydrolysis activity"/>
    <property type="evidence" value="ECO:0007669"/>
    <property type="project" value="InterPro"/>
</dbReference>
<dbReference type="SMART" id="SM00382">
    <property type="entry name" value="AAA"/>
    <property type="match status" value="1"/>
</dbReference>
<dbReference type="Proteomes" id="UP000286287">
    <property type="component" value="Unassembled WGS sequence"/>
</dbReference>
<keyword evidence="2" id="KW-0547">Nucleotide-binding</keyword>
<dbReference type="PANTHER" id="PTHR45772:SF7">
    <property type="entry name" value="AMINO ACID ABC TRANSPORTER ATP-BINDING PROTEIN"/>
    <property type="match status" value="1"/>
</dbReference>
<dbReference type="RefSeq" id="WP_119765904.1">
    <property type="nucleotide sequence ID" value="NZ_QYUJ01000014.1"/>
</dbReference>
<evidence type="ECO:0000259" key="4">
    <source>
        <dbReference type="PROSITE" id="PS50893"/>
    </source>
</evidence>
<evidence type="ECO:0000313" key="6">
    <source>
        <dbReference type="Proteomes" id="UP000286287"/>
    </source>
</evidence>
<name>A0A418VAL1_9DEIO</name>
<feature type="domain" description="ABC transporter" evidence="4">
    <location>
        <begin position="4"/>
        <end position="252"/>
    </location>
</feature>
<dbReference type="Gene3D" id="3.40.50.300">
    <property type="entry name" value="P-loop containing nucleotide triphosphate hydrolases"/>
    <property type="match status" value="1"/>
</dbReference>
<dbReference type="GO" id="GO:0005886">
    <property type="term" value="C:plasma membrane"/>
    <property type="evidence" value="ECO:0007669"/>
    <property type="project" value="TreeGrafter"/>
</dbReference>
<dbReference type="Pfam" id="PF12399">
    <property type="entry name" value="BCA_ABC_TP_C"/>
    <property type="match status" value="1"/>
</dbReference>
<keyword evidence="6" id="KW-1185">Reference proteome</keyword>
<evidence type="ECO:0000256" key="2">
    <source>
        <dbReference type="ARBA" id="ARBA00022741"/>
    </source>
</evidence>
<reference evidence="5 6" key="1">
    <citation type="submission" date="2018-09" db="EMBL/GenBank/DDBJ databases">
        <authorList>
            <person name="Zhu H."/>
        </authorList>
    </citation>
    <scope>NUCLEOTIDE SEQUENCE [LARGE SCALE GENOMIC DNA]</scope>
    <source>
        <strain evidence="5 6">K2S05-167</strain>
    </source>
</reference>
<dbReference type="PANTHER" id="PTHR45772">
    <property type="entry name" value="CONSERVED COMPONENT OF ABC TRANSPORTER FOR NATURAL AMINO ACIDS-RELATED"/>
    <property type="match status" value="1"/>
</dbReference>
<dbReference type="EMBL" id="QYUJ01000014">
    <property type="protein sequence ID" value="RJF73171.1"/>
    <property type="molecule type" value="Genomic_DNA"/>
</dbReference>
<dbReference type="InterPro" id="IPR051120">
    <property type="entry name" value="ABC_AA/LPS_Transport"/>
</dbReference>
<gene>
    <name evidence="5" type="ORF">D3875_18060</name>
</gene>
<organism evidence="5 6">
    <name type="scientific">Deinococcus cavernae</name>
    <dbReference type="NCBI Taxonomy" id="2320857"/>
    <lineage>
        <taxon>Bacteria</taxon>
        <taxon>Thermotogati</taxon>
        <taxon>Deinococcota</taxon>
        <taxon>Deinococci</taxon>
        <taxon>Deinococcales</taxon>
        <taxon>Deinococcaceae</taxon>
        <taxon>Deinococcus</taxon>
    </lineage>
</organism>
<dbReference type="FunFam" id="3.40.50.300:FF:000421">
    <property type="entry name" value="Branched-chain amino acid ABC transporter ATP-binding protein"/>
    <property type="match status" value="1"/>
</dbReference>
<dbReference type="AlphaFoldDB" id="A0A418VAL1"/>
<accession>A0A418VAL1</accession>
<dbReference type="GO" id="GO:0005524">
    <property type="term" value="F:ATP binding"/>
    <property type="evidence" value="ECO:0007669"/>
    <property type="project" value="UniProtKB-KW"/>
</dbReference>
<keyword evidence="1" id="KW-0813">Transport</keyword>
<sequence>MSILDVQGLTKSFGGLTAVNDVTFQVPERGIISVIGPNGAGKTTFFNLITGIYTPNKGTIQLAGKSLVGLRPDQVVDAGISRTFQNIRLFPSMTAEENIMLGRGVRLKSGYWDAILRSGKFRHDEAEALDTARLMLDFVGLGKWRNELSTNLPYGDQRKLEIARALATTPKLILLDEPAAGMNPRETEDLKALIRAIRDELGVTVVLIEHDMRLVMTLSENITVLNYGSKLAEGLPHEVRNNPEVMEAYLGRGAAAGEHGKEARL</sequence>
<dbReference type="PROSITE" id="PS50893">
    <property type="entry name" value="ABC_TRANSPORTER_2"/>
    <property type="match status" value="1"/>
</dbReference>
<proteinExistence type="predicted"/>
<dbReference type="Pfam" id="PF00005">
    <property type="entry name" value="ABC_tran"/>
    <property type="match status" value="1"/>
</dbReference>
<dbReference type="GO" id="GO:1903805">
    <property type="term" value="P:L-valine import across plasma membrane"/>
    <property type="evidence" value="ECO:0007669"/>
    <property type="project" value="TreeGrafter"/>
</dbReference>
<evidence type="ECO:0000256" key="1">
    <source>
        <dbReference type="ARBA" id="ARBA00022448"/>
    </source>
</evidence>
<dbReference type="InterPro" id="IPR032823">
    <property type="entry name" value="BCA_ABC_TP_C"/>
</dbReference>
<dbReference type="GO" id="GO:0015192">
    <property type="term" value="F:L-phenylalanine transmembrane transporter activity"/>
    <property type="evidence" value="ECO:0007669"/>
    <property type="project" value="TreeGrafter"/>
</dbReference>
<dbReference type="SUPFAM" id="SSF52540">
    <property type="entry name" value="P-loop containing nucleoside triphosphate hydrolases"/>
    <property type="match status" value="1"/>
</dbReference>
<dbReference type="GO" id="GO:0042941">
    <property type="term" value="P:D-alanine transmembrane transport"/>
    <property type="evidence" value="ECO:0007669"/>
    <property type="project" value="TreeGrafter"/>
</dbReference>
<comment type="caution">
    <text evidence="5">The sequence shown here is derived from an EMBL/GenBank/DDBJ whole genome shotgun (WGS) entry which is preliminary data.</text>
</comment>
<protein>
    <submittedName>
        <fullName evidence="5">ABC transporter ATP-binding protein</fullName>
    </submittedName>
</protein>